<organism evidence="2 3">
    <name type="scientific">Candidatus Gottesmanbacteria bacterium RBG_16_43_7</name>
    <dbReference type="NCBI Taxonomy" id="1798373"/>
    <lineage>
        <taxon>Bacteria</taxon>
        <taxon>Candidatus Gottesmaniibacteriota</taxon>
    </lineage>
</organism>
<dbReference type="InterPro" id="IPR013783">
    <property type="entry name" value="Ig-like_fold"/>
</dbReference>
<proteinExistence type="predicted"/>
<keyword evidence="1" id="KW-0812">Transmembrane</keyword>
<comment type="caution">
    <text evidence="2">The sequence shown here is derived from an EMBL/GenBank/DDBJ whole genome shotgun (WGS) entry which is preliminary data.</text>
</comment>
<keyword evidence="1" id="KW-0472">Membrane</keyword>
<name>A0A1F5ZA80_9BACT</name>
<reference evidence="2 3" key="1">
    <citation type="journal article" date="2016" name="Nat. Commun.">
        <title>Thousands of microbial genomes shed light on interconnected biogeochemical processes in an aquifer system.</title>
        <authorList>
            <person name="Anantharaman K."/>
            <person name="Brown C.T."/>
            <person name="Hug L.A."/>
            <person name="Sharon I."/>
            <person name="Castelle C.J."/>
            <person name="Probst A.J."/>
            <person name="Thomas B.C."/>
            <person name="Singh A."/>
            <person name="Wilkins M.J."/>
            <person name="Karaoz U."/>
            <person name="Brodie E.L."/>
            <person name="Williams K.H."/>
            <person name="Hubbard S.S."/>
            <person name="Banfield J.F."/>
        </authorList>
    </citation>
    <scope>NUCLEOTIDE SEQUENCE [LARGE SCALE GENOMIC DNA]</scope>
</reference>
<dbReference type="Proteomes" id="UP000176854">
    <property type="component" value="Unassembled WGS sequence"/>
</dbReference>
<evidence type="ECO:0000313" key="2">
    <source>
        <dbReference type="EMBL" id="OGG09378.1"/>
    </source>
</evidence>
<dbReference type="Gene3D" id="2.60.40.10">
    <property type="entry name" value="Immunoglobulins"/>
    <property type="match status" value="1"/>
</dbReference>
<evidence type="ECO:0000313" key="3">
    <source>
        <dbReference type="Proteomes" id="UP000176854"/>
    </source>
</evidence>
<keyword evidence="1" id="KW-1133">Transmembrane helix</keyword>
<sequence length="159" mass="16274">MKHFLSLFIGLILFFLAGVSSLIAAGFQLTAIGSMNLDGVLYDHLWYSSGNVTFTGIGVVGQTVTATIGTNSATVTVDSSGNWSYTTTLADGDHSINFSSEAGNITFTLTVGPVPEGVGAISGTGVPASGNSTPTLVFVAIGVGFILAPLALRKRILNS</sequence>
<accession>A0A1F5ZA80</accession>
<dbReference type="EMBL" id="MFJC01000022">
    <property type="protein sequence ID" value="OGG09378.1"/>
    <property type="molecule type" value="Genomic_DNA"/>
</dbReference>
<feature type="transmembrane region" description="Helical" evidence="1">
    <location>
        <begin position="135"/>
        <end position="152"/>
    </location>
</feature>
<protein>
    <recommendedName>
        <fullName evidence="4">Bacterial Ig-like domain-containing protein</fullName>
    </recommendedName>
</protein>
<evidence type="ECO:0000256" key="1">
    <source>
        <dbReference type="SAM" id="Phobius"/>
    </source>
</evidence>
<gene>
    <name evidence="2" type="ORF">A2154_01140</name>
</gene>
<dbReference type="AlphaFoldDB" id="A0A1F5ZA80"/>
<evidence type="ECO:0008006" key="4">
    <source>
        <dbReference type="Google" id="ProtNLM"/>
    </source>
</evidence>